<sequence>MQLKKELTAARVSRLERLEALDRQVAAEREELQSRQESLQISVLITEMNDVLLDGKGEVETTVEWESQDNEDLFEGEDDMADVITTALSWDEGEDLEVVVELVMLDEGLSLMVNGVQIRQDRDALERALLNAFREQLEV</sequence>
<dbReference type="Proteomes" id="UP001174909">
    <property type="component" value="Unassembled WGS sequence"/>
</dbReference>
<reference evidence="1" key="1">
    <citation type="submission" date="2023-03" db="EMBL/GenBank/DDBJ databases">
        <authorList>
            <person name="Steffen K."/>
            <person name="Cardenas P."/>
        </authorList>
    </citation>
    <scope>NUCLEOTIDE SEQUENCE</scope>
</reference>
<proteinExistence type="predicted"/>
<keyword evidence="2" id="KW-1185">Reference proteome</keyword>
<dbReference type="AlphaFoldDB" id="A0AA35RJ61"/>
<organism evidence="1 2">
    <name type="scientific">Geodia barretti</name>
    <name type="common">Barrett's horny sponge</name>
    <dbReference type="NCBI Taxonomy" id="519541"/>
    <lineage>
        <taxon>Eukaryota</taxon>
        <taxon>Metazoa</taxon>
        <taxon>Porifera</taxon>
        <taxon>Demospongiae</taxon>
        <taxon>Heteroscleromorpha</taxon>
        <taxon>Tetractinellida</taxon>
        <taxon>Astrophorina</taxon>
        <taxon>Geodiidae</taxon>
        <taxon>Geodia</taxon>
    </lineage>
</organism>
<comment type="caution">
    <text evidence="1">The sequence shown here is derived from an EMBL/GenBank/DDBJ whole genome shotgun (WGS) entry which is preliminary data.</text>
</comment>
<dbReference type="EMBL" id="CASHTH010001079">
    <property type="protein sequence ID" value="CAI8011072.1"/>
    <property type="molecule type" value="Genomic_DNA"/>
</dbReference>
<accession>A0AA35RJ61</accession>
<evidence type="ECO:0000313" key="2">
    <source>
        <dbReference type="Proteomes" id="UP001174909"/>
    </source>
</evidence>
<name>A0AA35RJ61_GEOBA</name>
<evidence type="ECO:0000313" key="1">
    <source>
        <dbReference type="EMBL" id="CAI8011072.1"/>
    </source>
</evidence>
<gene>
    <name evidence="1" type="ORF">GBAR_LOCUS7203</name>
</gene>
<protein>
    <submittedName>
        <fullName evidence="1">Uncharacterized protein</fullName>
    </submittedName>
</protein>